<dbReference type="InterPro" id="IPR002893">
    <property type="entry name" value="Znf_MYND"/>
</dbReference>
<keyword evidence="1" id="KW-0489">Methyltransferase</keyword>
<dbReference type="Gene3D" id="1.10.220.160">
    <property type="match status" value="1"/>
</dbReference>
<gene>
    <name evidence="11" type="ORF">JYU34_000246</name>
</gene>
<dbReference type="CDD" id="cd10536">
    <property type="entry name" value="SET_SMYD4"/>
    <property type="match status" value="1"/>
</dbReference>
<name>A0ABQ7R7A1_PLUXY</name>
<dbReference type="InterPro" id="IPR011990">
    <property type="entry name" value="TPR-like_helical_dom_sf"/>
</dbReference>
<dbReference type="InterPro" id="IPR052097">
    <property type="entry name" value="SET-MYND_domain_protein"/>
</dbReference>
<dbReference type="PANTHER" id="PTHR46165">
    <property type="entry name" value="SET AND MYND DOMAIN-CONTAINING PROTEIN 4"/>
    <property type="match status" value="1"/>
</dbReference>
<evidence type="ECO:0000256" key="5">
    <source>
        <dbReference type="ARBA" id="ARBA00022771"/>
    </source>
</evidence>
<proteinExistence type="predicted"/>
<evidence type="ECO:0000256" key="6">
    <source>
        <dbReference type="ARBA" id="ARBA00022833"/>
    </source>
</evidence>
<evidence type="ECO:0000313" key="11">
    <source>
        <dbReference type="EMBL" id="KAG7313155.1"/>
    </source>
</evidence>
<dbReference type="EMBL" id="JAHIBW010000001">
    <property type="protein sequence ID" value="KAG7313155.1"/>
    <property type="molecule type" value="Genomic_DNA"/>
</dbReference>
<evidence type="ECO:0000313" key="12">
    <source>
        <dbReference type="Proteomes" id="UP000823941"/>
    </source>
</evidence>
<keyword evidence="3" id="KW-0949">S-adenosyl-L-methionine</keyword>
<accession>A0ABQ7R7A1</accession>
<dbReference type="PROSITE" id="PS50865">
    <property type="entry name" value="ZF_MYND_2"/>
    <property type="match status" value="1"/>
</dbReference>
<dbReference type="Gene3D" id="6.10.140.2220">
    <property type="match status" value="1"/>
</dbReference>
<keyword evidence="5 7" id="KW-0863">Zinc-finger</keyword>
<organism evidence="11 12">
    <name type="scientific">Plutella xylostella</name>
    <name type="common">Diamondback moth</name>
    <name type="synonym">Plutella maculipennis</name>
    <dbReference type="NCBI Taxonomy" id="51655"/>
    <lineage>
        <taxon>Eukaryota</taxon>
        <taxon>Metazoa</taxon>
        <taxon>Ecdysozoa</taxon>
        <taxon>Arthropoda</taxon>
        <taxon>Hexapoda</taxon>
        <taxon>Insecta</taxon>
        <taxon>Pterygota</taxon>
        <taxon>Neoptera</taxon>
        <taxon>Endopterygota</taxon>
        <taxon>Lepidoptera</taxon>
        <taxon>Glossata</taxon>
        <taxon>Ditrysia</taxon>
        <taxon>Yponomeutoidea</taxon>
        <taxon>Plutellidae</taxon>
        <taxon>Plutella</taxon>
    </lineage>
</organism>
<evidence type="ECO:0000256" key="1">
    <source>
        <dbReference type="ARBA" id="ARBA00022603"/>
    </source>
</evidence>
<sequence length="741" mass="82232">MSRVYEELDPAYAAKCSDVTLYSDPKGFFKTLTDELVTLASSGGWLANEFARAAGDAGKLSAVYAHAELTEALEEVFSRICPLHRGKDTKACTEKRLQAQRALDEGALPRALALACQAVLKSPMTREFEIIDEGVSLALSLWLRSEILLKSDRPKAALEDLKLALKERLPAKMRAQYYWRMGHCYKGCSEPSRAKVSYELAARLLAKDDTALRNLNQDIASLDGMPSKTAENKHCAISLTEGPKQNIPALSKLVKITEEDSKGRFAVASSPIKTGDVLLIESPYAACLLSDFYGTHCLHCFKRLADNEDEAPVWCPKCSGVAFCGSACQAAAVSTYHKYECPFLDLFIGSGMSILSHIALRMVTQAGLETSLQIHANCLSNEEPTVEGSSLNDIEGSPKKSKMKSRKERLNRTKKALKSFDKNFKEESDEPKAEEKPSLQEELELKAAQIYALCTHSELRKEDDYLKRIVVAMFLTECLKKAEFFGKANQETMKKNERAITELILRNLQLLQFNAHEVYETLRTKESLSGVKSVYVAVGIYPTGALFNHECYPAVARYFEGRQLVFRATRPVAPGVVVSENYGPHFLSRGLKERQRALASRYWFKCNCRACELDWPQLKQMTSAVLYKCPNSECLNTFKATSKSAATCIKCSAKVETETVKDLEEIIKNCRDKYQAAAKIAGVNAQEAISSLSSAIDAFHGIASPPHRETQVAQETLRNCFASLGNVHYVPTPEKSENSST</sequence>
<dbReference type="SUPFAM" id="SSF144232">
    <property type="entry name" value="HIT/MYND zinc finger-like"/>
    <property type="match status" value="1"/>
</dbReference>
<dbReference type="Proteomes" id="UP000823941">
    <property type="component" value="Chromosome 1"/>
</dbReference>
<feature type="coiled-coil region" evidence="8">
    <location>
        <begin position="653"/>
        <end position="680"/>
    </location>
</feature>
<dbReference type="Pfam" id="PF01753">
    <property type="entry name" value="zf-MYND"/>
    <property type="match status" value="1"/>
</dbReference>
<keyword evidence="4" id="KW-0479">Metal-binding</keyword>
<dbReference type="Gene3D" id="2.170.270.10">
    <property type="entry name" value="SET domain"/>
    <property type="match status" value="2"/>
</dbReference>
<dbReference type="Gene3D" id="1.25.40.10">
    <property type="entry name" value="Tetratricopeptide repeat domain"/>
    <property type="match status" value="2"/>
</dbReference>
<dbReference type="SUPFAM" id="SSF48452">
    <property type="entry name" value="TPR-like"/>
    <property type="match status" value="1"/>
</dbReference>
<keyword evidence="2" id="KW-0808">Transferase</keyword>
<reference evidence="11 12" key="1">
    <citation type="submission" date="2021-06" db="EMBL/GenBank/DDBJ databases">
        <title>A haploid diamondback moth (Plutella xylostella L.) genome assembly resolves 31 chromosomes and identifies a diamide resistance mutation.</title>
        <authorList>
            <person name="Ward C.M."/>
            <person name="Perry K.D."/>
            <person name="Baker G."/>
            <person name="Powis K."/>
            <person name="Heckel D.G."/>
            <person name="Baxter S.W."/>
        </authorList>
    </citation>
    <scope>NUCLEOTIDE SEQUENCE [LARGE SCALE GENOMIC DNA]</scope>
    <source>
        <strain evidence="11 12">LV</strain>
        <tissue evidence="11">Single pupa</tissue>
    </source>
</reference>
<evidence type="ECO:0000256" key="3">
    <source>
        <dbReference type="ARBA" id="ARBA00022691"/>
    </source>
</evidence>
<evidence type="ECO:0000259" key="10">
    <source>
        <dbReference type="PROSITE" id="PS50865"/>
    </source>
</evidence>
<evidence type="ECO:0000256" key="7">
    <source>
        <dbReference type="PROSITE-ProRule" id="PRU00134"/>
    </source>
</evidence>
<comment type="caution">
    <text evidence="11">The sequence shown here is derived from an EMBL/GenBank/DDBJ whole genome shotgun (WGS) entry which is preliminary data.</text>
</comment>
<dbReference type="SUPFAM" id="SSF82199">
    <property type="entry name" value="SET domain"/>
    <property type="match status" value="1"/>
</dbReference>
<dbReference type="InterPro" id="IPR044421">
    <property type="entry name" value="SMYD4_SET"/>
</dbReference>
<evidence type="ECO:0000256" key="4">
    <source>
        <dbReference type="ARBA" id="ARBA00022723"/>
    </source>
</evidence>
<protein>
    <recommendedName>
        <fullName evidence="10">MYND-type domain-containing protein</fullName>
    </recommendedName>
</protein>
<feature type="domain" description="MYND-type" evidence="10">
    <location>
        <begin position="297"/>
        <end position="341"/>
    </location>
</feature>
<dbReference type="PANTHER" id="PTHR46165:SF5">
    <property type="entry name" value="RE32936P"/>
    <property type="match status" value="1"/>
</dbReference>
<evidence type="ECO:0000256" key="9">
    <source>
        <dbReference type="SAM" id="MobiDB-lite"/>
    </source>
</evidence>
<feature type="compositionally biased region" description="Polar residues" evidence="9">
    <location>
        <begin position="383"/>
        <end position="392"/>
    </location>
</feature>
<keyword evidence="6" id="KW-0862">Zinc</keyword>
<keyword evidence="12" id="KW-1185">Reference proteome</keyword>
<evidence type="ECO:0000256" key="2">
    <source>
        <dbReference type="ARBA" id="ARBA00022679"/>
    </source>
</evidence>
<dbReference type="InterPro" id="IPR046341">
    <property type="entry name" value="SET_dom_sf"/>
</dbReference>
<evidence type="ECO:0000256" key="8">
    <source>
        <dbReference type="SAM" id="Coils"/>
    </source>
</evidence>
<feature type="region of interest" description="Disordered" evidence="9">
    <location>
        <begin position="383"/>
        <end position="411"/>
    </location>
</feature>
<feature type="compositionally biased region" description="Basic residues" evidence="9">
    <location>
        <begin position="399"/>
        <end position="411"/>
    </location>
</feature>
<keyword evidence="8" id="KW-0175">Coiled coil</keyword>